<keyword evidence="8" id="KW-0732">Signal</keyword>
<feature type="signal peptide" evidence="8">
    <location>
        <begin position="1"/>
        <end position="23"/>
    </location>
</feature>
<name>A0AAV5A2Y0_9AGAM</name>
<evidence type="ECO:0000256" key="2">
    <source>
        <dbReference type="ARBA" id="ARBA00022448"/>
    </source>
</evidence>
<dbReference type="PANTHER" id="PTHR15858:SF0">
    <property type="entry name" value="IMMEDIATE EARLY RESPONSE 3-INTERACTING PROTEIN 1"/>
    <property type="match status" value="1"/>
</dbReference>
<comment type="subcellular location">
    <subcellularLocation>
        <location evidence="1">Membrane</location>
    </subcellularLocation>
</comment>
<dbReference type="InterPro" id="IPR013880">
    <property type="entry name" value="Yos1"/>
</dbReference>
<keyword evidence="6" id="KW-0472">Membrane</keyword>
<protein>
    <recommendedName>
        <fullName evidence="11">Immediate early response 3-interacting protein 1</fullName>
    </recommendedName>
</protein>
<keyword evidence="10" id="KW-1185">Reference proteome</keyword>
<keyword evidence="4" id="KW-0653">Protein transport</keyword>
<comment type="caution">
    <text evidence="9">The sequence shown here is derived from an EMBL/GenBank/DDBJ whole genome shotgun (WGS) entry which is preliminary data.</text>
</comment>
<organism evidence="9 10">
    <name type="scientific">Clathrus columnatus</name>
    <dbReference type="NCBI Taxonomy" id="1419009"/>
    <lineage>
        <taxon>Eukaryota</taxon>
        <taxon>Fungi</taxon>
        <taxon>Dikarya</taxon>
        <taxon>Basidiomycota</taxon>
        <taxon>Agaricomycotina</taxon>
        <taxon>Agaricomycetes</taxon>
        <taxon>Phallomycetidae</taxon>
        <taxon>Phallales</taxon>
        <taxon>Clathraceae</taxon>
        <taxon>Clathrus</taxon>
    </lineage>
</organism>
<evidence type="ECO:0000313" key="9">
    <source>
        <dbReference type="EMBL" id="GJJ07104.1"/>
    </source>
</evidence>
<keyword evidence="2" id="KW-0813">Transport</keyword>
<evidence type="ECO:0000256" key="8">
    <source>
        <dbReference type="SAM" id="SignalP"/>
    </source>
</evidence>
<dbReference type="GO" id="GO:0006888">
    <property type="term" value="P:endoplasmic reticulum to Golgi vesicle-mediated transport"/>
    <property type="evidence" value="ECO:0007669"/>
    <property type="project" value="TreeGrafter"/>
</dbReference>
<evidence type="ECO:0008006" key="11">
    <source>
        <dbReference type="Google" id="ProtNLM"/>
    </source>
</evidence>
<evidence type="ECO:0000256" key="1">
    <source>
        <dbReference type="ARBA" id="ARBA00004370"/>
    </source>
</evidence>
<dbReference type="GO" id="GO:0005789">
    <property type="term" value="C:endoplasmic reticulum membrane"/>
    <property type="evidence" value="ECO:0007669"/>
    <property type="project" value="TreeGrafter"/>
</dbReference>
<dbReference type="Proteomes" id="UP001050691">
    <property type="component" value="Unassembled WGS sequence"/>
</dbReference>
<dbReference type="AlphaFoldDB" id="A0AAV5A2Y0"/>
<feature type="chain" id="PRO_5043876210" description="Immediate early response 3-interacting protein 1" evidence="8">
    <location>
        <begin position="24"/>
        <end position="81"/>
    </location>
</feature>
<evidence type="ECO:0000256" key="4">
    <source>
        <dbReference type="ARBA" id="ARBA00022927"/>
    </source>
</evidence>
<keyword evidence="5" id="KW-1133">Transmembrane helix</keyword>
<sequence length="81" mass="8748">MGLSLGNIVYVSLLLVNAIAVLSEERFLARIGWSTQQTQPGQQGYAQPYDMYGTGMGAQTDISVKGKLVNLIGAVRTLMRS</sequence>
<dbReference type="PANTHER" id="PTHR15858">
    <property type="entry name" value="IMMEDIATE EARLY RESPONSE 3-INTERACTING PROTEIN 1"/>
    <property type="match status" value="1"/>
</dbReference>
<evidence type="ECO:0000256" key="3">
    <source>
        <dbReference type="ARBA" id="ARBA00022692"/>
    </source>
</evidence>
<evidence type="ECO:0000256" key="5">
    <source>
        <dbReference type="ARBA" id="ARBA00022989"/>
    </source>
</evidence>
<evidence type="ECO:0000256" key="6">
    <source>
        <dbReference type="ARBA" id="ARBA00023136"/>
    </source>
</evidence>
<dbReference type="GO" id="GO:0015031">
    <property type="term" value="P:protein transport"/>
    <property type="evidence" value="ECO:0007669"/>
    <property type="project" value="UniProtKB-KW"/>
</dbReference>
<evidence type="ECO:0000256" key="7">
    <source>
        <dbReference type="ARBA" id="ARBA00024203"/>
    </source>
</evidence>
<dbReference type="GO" id="GO:0000139">
    <property type="term" value="C:Golgi membrane"/>
    <property type="evidence" value="ECO:0007669"/>
    <property type="project" value="TreeGrafter"/>
</dbReference>
<reference evidence="9" key="1">
    <citation type="submission" date="2021-10" db="EMBL/GenBank/DDBJ databases">
        <title>De novo Genome Assembly of Clathrus columnatus (Basidiomycota, Fungi) Using Illumina and Nanopore Sequence Data.</title>
        <authorList>
            <person name="Ogiso-Tanaka E."/>
            <person name="Itagaki H."/>
            <person name="Hosoya T."/>
            <person name="Hosaka K."/>
        </authorList>
    </citation>
    <scope>NUCLEOTIDE SEQUENCE</scope>
    <source>
        <strain evidence="9">MO-923</strain>
    </source>
</reference>
<comment type="similarity">
    <text evidence="7">Belongs to the YOS1 family.</text>
</comment>
<evidence type="ECO:0000313" key="10">
    <source>
        <dbReference type="Proteomes" id="UP001050691"/>
    </source>
</evidence>
<keyword evidence="3" id="KW-0812">Transmembrane</keyword>
<gene>
    <name evidence="9" type="ORF">Clacol_001304</name>
</gene>
<dbReference type="Pfam" id="PF08571">
    <property type="entry name" value="Yos1"/>
    <property type="match status" value="1"/>
</dbReference>
<dbReference type="GO" id="GO:0030134">
    <property type="term" value="C:COPII-coated ER to Golgi transport vesicle"/>
    <property type="evidence" value="ECO:0007669"/>
    <property type="project" value="TreeGrafter"/>
</dbReference>
<accession>A0AAV5A2Y0</accession>
<proteinExistence type="inferred from homology"/>
<dbReference type="EMBL" id="BPWL01000002">
    <property type="protein sequence ID" value="GJJ07104.1"/>
    <property type="molecule type" value="Genomic_DNA"/>
</dbReference>